<dbReference type="Proteomes" id="UP000653305">
    <property type="component" value="Unassembled WGS sequence"/>
</dbReference>
<dbReference type="EMBL" id="BMAC01004841">
    <property type="protein sequence ID" value="GFQ08338.1"/>
    <property type="molecule type" value="Genomic_DNA"/>
</dbReference>
<comment type="caution">
    <text evidence="1">The sequence shown here is derived from an EMBL/GenBank/DDBJ whole genome shotgun (WGS) entry which is preliminary data.</text>
</comment>
<dbReference type="GO" id="GO:0017148">
    <property type="term" value="P:negative regulation of translation"/>
    <property type="evidence" value="ECO:0007669"/>
    <property type="project" value="TreeGrafter"/>
</dbReference>
<proteinExistence type="predicted"/>
<dbReference type="InterPro" id="IPR039740">
    <property type="entry name" value="CNOT10"/>
</dbReference>
<protein>
    <recommendedName>
        <fullName evidence="3">CCR4-NOT transcription complex subunit 10</fullName>
    </recommendedName>
</protein>
<dbReference type="GO" id="GO:0006402">
    <property type="term" value="P:mRNA catabolic process"/>
    <property type="evidence" value="ECO:0007669"/>
    <property type="project" value="TreeGrafter"/>
</dbReference>
<reference evidence="1" key="1">
    <citation type="submission" date="2020-07" db="EMBL/GenBank/DDBJ databases">
        <title>Ethylene signaling mediates host invasion by parasitic plants.</title>
        <authorList>
            <person name="Yoshida S."/>
        </authorList>
    </citation>
    <scope>NUCLEOTIDE SEQUENCE</scope>
    <source>
        <strain evidence="1">Okayama</strain>
    </source>
</reference>
<evidence type="ECO:0000313" key="2">
    <source>
        <dbReference type="Proteomes" id="UP000653305"/>
    </source>
</evidence>
<gene>
    <name evidence="1" type="ORF">PHJA_002977800</name>
</gene>
<evidence type="ECO:0000313" key="1">
    <source>
        <dbReference type="EMBL" id="GFQ08338.1"/>
    </source>
</evidence>
<keyword evidence="2" id="KW-1185">Reference proteome</keyword>
<name>A0A830D723_9LAMI</name>
<sequence>MESVPSSLPFAMRDGSPAAAASVEDDSALSVAAGLAKEAALLFQAGKIVDCLRILYQLLQKKENDPKVRHNIAIAENFQDGCSDPKRLIEALENIQSPAIEKAPPHMRPEASASRN</sequence>
<organism evidence="1 2">
    <name type="scientific">Phtheirospermum japonicum</name>
    <dbReference type="NCBI Taxonomy" id="374723"/>
    <lineage>
        <taxon>Eukaryota</taxon>
        <taxon>Viridiplantae</taxon>
        <taxon>Streptophyta</taxon>
        <taxon>Embryophyta</taxon>
        <taxon>Tracheophyta</taxon>
        <taxon>Spermatophyta</taxon>
        <taxon>Magnoliopsida</taxon>
        <taxon>eudicotyledons</taxon>
        <taxon>Gunneridae</taxon>
        <taxon>Pentapetalae</taxon>
        <taxon>asterids</taxon>
        <taxon>lamiids</taxon>
        <taxon>Lamiales</taxon>
        <taxon>Orobanchaceae</taxon>
        <taxon>Orobanchaceae incertae sedis</taxon>
        <taxon>Phtheirospermum</taxon>
    </lineage>
</organism>
<dbReference type="PANTHER" id="PTHR12979:SF5">
    <property type="entry name" value="CCR4-NOT TRANSCRIPTION COMPLEX SUBUNIT 10"/>
    <property type="match status" value="1"/>
</dbReference>
<dbReference type="GO" id="GO:0030014">
    <property type="term" value="C:CCR4-NOT complex"/>
    <property type="evidence" value="ECO:0007669"/>
    <property type="project" value="InterPro"/>
</dbReference>
<dbReference type="OrthoDB" id="25157at2759"/>
<evidence type="ECO:0008006" key="3">
    <source>
        <dbReference type="Google" id="ProtNLM"/>
    </source>
</evidence>
<accession>A0A830D723</accession>
<dbReference type="AlphaFoldDB" id="A0A830D723"/>
<dbReference type="PANTHER" id="PTHR12979">
    <property type="entry name" value="CCR4-NOT TRANSCRIPTION COMPLEX SUBUNIT 10"/>
    <property type="match status" value="1"/>
</dbReference>